<dbReference type="GO" id="GO:0016226">
    <property type="term" value="P:iron-sulfur cluster assembly"/>
    <property type="evidence" value="ECO:0007669"/>
    <property type="project" value="TreeGrafter"/>
</dbReference>
<name>A0A7V1FR66_9GAMM</name>
<dbReference type="EMBL" id="DRFO01000017">
    <property type="protein sequence ID" value="HDZ56100.1"/>
    <property type="molecule type" value="Genomic_DNA"/>
</dbReference>
<dbReference type="InterPro" id="IPR029043">
    <property type="entry name" value="GcvT/YgfZ_C"/>
</dbReference>
<evidence type="ECO:0000313" key="2">
    <source>
        <dbReference type="EMBL" id="HDZ56100.1"/>
    </source>
</evidence>
<proteinExistence type="predicted"/>
<dbReference type="Proteomes" id="UP000885703">
    <property type="component" value="Unassembled WGS sequence"/>
</dbReference>
<dbReference type="InterPro" id="IPR006222">
    <property type="entry name" value="GCVT_N"/>
</dbReference>
<dbReference type="NCBIfam" id="TIGR03317">
    <property type="entry name" value="ygfZ_signature"/>
    <property type="match status" value="1"/>
</dbReference>
<dbReference type="PANTHER" id="PTHR22602">
    <property type="entry name" value="TRANSFERASE CAF17, MITOCHONDRIAL-RELATED"/>
    <property type="match status" value="1"/>
</dbReference>
<dbReference type="InterPro" id="IPR045179">
    <property type="entry name" value="YgfZ/GcvT"/>
</dbReference>
<dbReference type="Pfam" id="PF01571">
    <property type="entry name" value="GCV_T"/>
    <property type="match status" value="1"/>
</dbReference>
<dbReference type="SUPFAM" id="SSF101790">
    <property type="entry name" value="Aminomethyltransferase beta-barrel domain"/>
    <property type="match status" value="1"/>
</dbReference>
<organism evidence="2">
    <name type="scientific">Halopseudomonas xinjiangensis</name>
    <dbReference type="NCBI Taxonomy" id="487184"/>
    <lineage>
        <taxon>Bacteria</taxon>
        <taxon>Pseudomonadati</taxon>
        <taxon>Pseudomonadota</taxon>
        <taxon>Gammaproteobacteria</taxon>
        <taxon>Pseudomonadales</taxon>
        <taxon>Pseudomonadaceae</taxon>
        <taxon>Halopseudomonas</taxon>
    </lineage>
</organism>
<dbReference type="PANTHER" id="PTHR22602:SF0">
    <property type="entry name" value="TRANSFERASE CAF17, MITOCHONDRIAL-RELATED"/>
    <property type="match status" value="1"/>
</dbReference>
<reference evidence="2" key="1">
    <citation type="journal article" date="2020" name="mSystems">
        <title>Genome- and Community-Level Interaction Insights into Carbon Utilization and Element Cycling Functions of Hydrothermarchaeota in Hydrothermal Sediment.</title>
        <authorList>
            <person name="Zhou Z."/>
            <person name="Liu Y."/>
            <person name="Xu W."/>
            <person name="Pan J."/>
            <person name="Luo Z.H."/>
            <person name="Li M."/>
        </authorList>
    </citation>
    <scope>NUCLEOTIDE SEQUENCE [LARGE SCALE GENOMIC DNA]</scope>
    <source>
        <strain evidence="2">HyVt-324</strain>
    </source>
</reference>
<dbReference type="Gene3D" id="3.30.70.1400">
    <property type="entry name" value="Aminomethyltransferase beta-barrel domains"/>
    <property type="match status" value="1"/>
</dbReference>
<comment type="caution">
    <text evidence="2">The sequence shown here is derived from an EMBL/GenBank/DDBJ whole genome shotgun (WGS) entry which is preliminary data.</text>
</comment>
<sequence>MTQTHDIATLLSDRFASAADAENAENAIAWLDHEGIMEVSGADAARFLQGQLTCDLSNLSLQTSTLGARCNPKGRMQSSFRLLKTTDTDYLLALSADLLQAQISELGKYAVFFKAKIADISAQWIRLGIWGPQAQQILIAAGFDIPGQSNDVTHHAAGLIARQNEDVYEVWLRVDHAMPALDALCQGATPVSREAWTVRQIRSGIGQINKLTYESFIPQMINLQQLGGVSFRKGCYTGQEIVARMQYLGKLKRRMYRLLLAGEAAPPSGTVIVDRDTGKPVGEVVLAARSNRMVEILAVLQKDAAQSVIMSVADSSGPLLTLADLPYEFELAASEADKEN</sequence>
<dbReference type="Gene3D" id="3.30.70.1630">
    <property type="match status" value="1"/>
</dbReference>
<dbReference type="SUPFAM" id="SSF103025">
    <property type="entry name" value="Folate-binding domain"/>
    <property type="match status" value="1"/>
</dbReference>
<accession>A0A7V1FR66</accession>
<dbReference type="InterPro" id="IPR017703">
    <property type="entry name" value="YgfZ/GCV_T_CS"/>
</dbReference>
<dbReference type="AlphaFoldDB" id="A0A7V1FR66"/>
<protein>
    <submittedName>
        <fullName evidence="2">Folate-binding protein</fullName>
    </submittedName>
</protein>
<gene>
    <name evidence="2" type="ORF">ENH64_06420</name>
</gene>
<dbReference type="Gene3D" id="2.40.30.160">
    <property type="match status" value="1"/>
</dbReference>
<feature type="domain" description="GCVT N-terminal" evidence="1">
    <location>
        <begin position="31"/>
        <end position="141"/>
    </location>
</feature>
<evidence type="ECO:0000259" key="1">
    <source>
        <dbReference type="Pfam" id="PF01571"/>
    </source>
</evidence>